<dbReference type="InterPro" id="IPR019826">
    <property type="entry name" value="Carboxylesterase_B_AS"/>
</dbReference>
<dbReference type="PROSITE" id="PS00122">
    <property type="entry name" value="CARBOXYLESTERASE_B_1"/>
    <property type="match status" value="1"/>
</dbReference>
<evidence type="ECO:0000256" key="4">
    <source>
        <dbReference type="SAM" id="SignalP"/>
    </source>
</evidence>
<dbReference type="Proteomes" id="UP000041254">
    <property type="component" value="Unassembled WGS sequence"/>
</dbReference>
<evidence type="ECO:0000313" key="7">
    <source>
        <dbReference type="Proteomes" id="UP000041254"/>
    </source>
</evidence>
<evidence type="ECO:0000256" key="2">
    <source>
        <dbReference type="ARBA" id="ARBA00022801"/>
    </source>
</evidence>
<evidence type="ECO:0000256" key="3">
    <source>
        <dbReference type="SAM" id="MobiDB-lite"/>
    </source>
</evidence>
<keyword evidence="4" id="KW-0732">Signal</keyword>
<dbReference type="Gene3D" id="3.40.50.1820">
    <property type="entry name" value="alpha/beta hydrolase"/>
    <property type="match status" value="1"/>
</dbReference>
<feature type="chain" id="PRO_5007246937" description="Carboxylesterase type B domain-containing protein" evidence="4">
    <location>
        <begin position="20"/>
        <end position="773"/>
    </location>
</feature>
<dbReference type="InterPro" id="IPR002018">
    <property type="entry name" value="CarbesteraseB"/>
</dbReference>
<dbReference type="AlphaFoldDB" id="A0A0G4GSQ3"/>
<evidence type="ECO:0000259" key="5">
    <source>
        <dbReference type="Pfam" id="PF00135"/>
    </source>
</evidence>
<dbReference type="STRING" id="1169540.A0A0G4GSQ3"/>
<feature type="region of interest" description="Disordered" evidence="3">
    <location>
        <begin position="699"/>
        <end position="719"/>
    </location>
</feature>
<accession>A0A0G4GSQ3</accession>
<dbReference type="OrthoDB" id="423410at2759"/>
<evidence type="ECO:0000313" key="6">
    <source>
        <dbReference type="EMBL" id="CEM33724.1"/>
    </source>
</evidence>
<dbReference type="ESTHER" id="9alve-a0a0g4gsq3">
    <property type="family name" value="Carb_B_Root"/>
</dbReference>
<proteinExistence type="inferred from homology"/>
<keyword evidence="7" id="KW-1185">Reference proteome</keyword>
<keyword evidence="2" id="KW-0378">Hydrolase</keyword>
<comment type="similarity">
    <text evidence="1">Belongs to the type-B carboxylesterase/lipase family.</text>
</comment>
<dbReference type="SUPFAM" id="SSF53474">
    <property type="entry name" value="alpha/beta-Hydrolases"/>
    <property type="match status" value="1"/>
</dbReference>
<organism evidence="6 7">
    <name type="scientific">Vitrella brassicaformis (strain CCMP3155)</name>
    <dbReference type="NCBI Taxonomy" id="1169540"/>
    <lineage>
        <taxon>Eukaryota</taxon>
        <taxon>Sar</taxon>
        <taxon>Alveolata</taxon>
        <taxon>Colpodellida</taxon>
        <taxon>Vitrellaceae</taxon>
        <taxon>Vitrella</taxon>
    </lineage>
</organism>
<feature type="domain" description="Carboxylesterase type B" evidence="5">
    <location>
        <begin position="25"/>
        <end position="565"/>
    </location>
</feature>
<sequence>MKHIGGAAVALLFLFRVRAQSKWGDPVIAFKDATIHGIYQPDTDTDAFLGIKYGVAHRFEEPYLLHPSGKIDAQEHGPACPSMCDEYVGTPYFCESRPARVEEDCLYLHVWVPSVVREKKTTVDVIAMIHGGSFLAGTSGSKFNDGAAFANALGKIVVGFNYRLALFGAIAADWAPGNLHLQDQTLALEWIHNYINYFGGLTDSVTLLGFSAGATSTICHLASDNAGVLFHKAIAVSTPCCSFARRLDRSKSQTRFALGAVFKECGNFIQDAEAYKACLKGVPLEKMKVASLLGSVYPALEDLFLGATPWSPVIDGKFITEDCFEKIKKGWFNTDVPLMYTVSAHEGPPLMRALLYAATRWLPDQLRFWLTNFVLNRLTWSIAVTYLFGEDAYDVLQGYPPSGVGEPAVWGLMPNQPDTASSFVSLFGDHRFLCAGRYLCAAVNEKGGRCHLGTFEEGWSYAKDEKLAEGNDIASYGYIINRFCSRYDIRCHLEEKPWMLQNAGLYLGKEFRFTPEEQEAVYTYHRYLESFVETGIPDVDKSLPEWPPYTWENDAWQVLSILSESKAPPGRALSTPGYFKDKCDRLDAVFSDYSVPCWKDLARQSVKRSCGPLNCPPGTVCIQTANVDSKDMRGKNAGKDFWAKWMSEEPFGASQGLSLLAMFLPRYACVSKQYRRALQAATNMTYDAPLSGGGFMPGESVAAPSRPTRRLAEGEGEEPLSIDMGGMRLDIGEGMHWENISPNVLGNLAAIVAAWMPQEAPDSAWASLDHWAS</sequence>
<evidence type="ECO:0000256" key="1">
    <source>
        <dbReference type="ARBA" id="ARBA00005964"/>
    </source>
</evidence>
<dbReference type="InterPro" id="IPR029058">
    <property type="entry name" value="AB_hydrolase_fold"/>
</dbReference>
<dbReference type="PANTHER" id="PTHR43918">
    <property type="entry name" value="ACETYLCHOLINESTERASE"/>
    <property type="match status" value="1"/>
</dbReference>
<dbReference type="PhylomeDB" id="A0A0G4GSQ3"/>
<gene>
    <name evidence="6" type="ORF">Vbra_18627</name>
</gene>
<dbReference type="Pfam" id="PF00135">
    <property type="entry name" value="COesterase"/>
    <property type="match status" value="1"/>
</dbReference>
<dbReference type="InParanoid" id="A0A0G4GSQ3"/>
<protein>
    <recommendedName>
        <fullName evidence="5">Carboxylesterase type B domain-containing protein</fullName>
    </recommendedName>
</protein>
<dbReference type="GO" id="GO:0052689">
    <property type="term" value="F:carboxylic ester hydrolase activity"/>
    <property type="evidence" value="ECO:0007669"/>
    <property type="project" value="TreeGrafter"/>
</dbReference>
<reference evidence="6 7" key="1">
    <citation type="submission" date="2014-11" db="EMBL/GenBank/DDBJ databases">
        <authorList>
            <person name="Zhu J."/>
            <person name="Qi W."/>
            <person name="Song R."/>
        </authorList>
    </citation>
    <scope>NUCLEOTIDE SEQUENCE [LARGE SCALE GENOMIC DNA]</scope>
</reference>
<name>A0A0G4GSQ3_VITBC</name>
<feature type="signal peptide" evidence="4">
    <location>
        <begin position="1"/>
        <end position="19"/>
    </location>
</feature>
<dbReference type="EMBL" id="CDMY01000791">
    <property type="protein sequence ID" value="CEM33724.1"/>
    <property type="molecule type" value="Genomic_DNA"/>
</dbReference>
<dbReference type="VEuPathDB" id="CryptoDB:Vbra_18627"/>
<dbReference type="PANTHER" id="PTHR43918:SF4">
    <property type="entry name" value="CARBOXYLIC ESTER HYDROLASE"/>
    <property type="match status" value="1"/>
</dbReference>
<dbReference type="InterPro" id="IPR050654">
    <property type="entry name" value="AChE-related_enzymes"/>
</dbReference>